<dbReference type="GO" id="GO:0071014">
    <property type="term" value="C:post-mRNA release spliceosomal complex"/>
    <property type="evidence" value="ECO:0007669"/>
    <property type="project" value="TreeGrafter"/>
</dbReference>
<feature type="compositionally biased region" description="Polar residues" evidence="2">
    <location>
        <begin position="78"/>
        <end position="91"/>
    </location>
</feature>
<dbReference type="OrthoDB" id="2113965at2759"/>
<dbReference type="InterPro" id="IPR040194">
    <property type="entry name" value="Cwf19-like"/>
</dbReference>
<name>A0A7R9Q9V6_9ACAR</name>
<dbReference type="Pfam" id="PF04676">
    <property type="entry name" value="CwfJ_C_2"/>
    <property type="match status" value="1"/>
</dbReference>
<feature type="region of interest" description="Disordered" evidence="2">
    <location>
        <begin position="69"/>
        <end position="91"/>
    </location>
</feature>
<evidence type="ECO:0000259" key="4">
    <source>
        <dbReference type="Pfam" id="PF04677"/>
    </source>
</evidence>
<evidence type="ECO:0000313" key="5">
    <source>
        <dbReference type="EMBL" id="CAD7637685.1"/>
    </source>
</evidence>
<evidence type="ECO:0000259" key="3">
    <source>
        <dbReference type="Pfam" id="PF04676"/>
    </source>
</evidence>
<dbReference type="PANTHER" id="PTHR12072:SF5">
    <property type="entry name" value="CWF19-LIKE PROTEIN 2"/>
    <property type="match status" value="1"/>
</dbReference>
<dbReference type="AlphaFoldDB" id="A0A7R9Q9V6"/>
<feature type="region of interest" description="Disordered" evidence="2">
    <location>
        <begin position="190"/>
        <end position="214"/>
    </location>
</feature>
<evidence type="ECO:0000256" key="1">
    <source>
        <dbReference type="ARBA" id="ARBA00006795"/>
    </source>
</evidence>
<feature type="compositionally biased region" description="Basic and acidic residues" evidence="2">
    <location>
        <begin position="190"/>
        <end position="199"/>
    </location>
</feature>
<dbReference type="Proteomes" id="UP000728032">
    <property type="component" value="Unassembled WGS sequence"/>
</dbReference>
<dbReference type="PANTHER" id="PTHR12072">
    <property type="entry name" value="CWF19, CELL CYCLE CONTROL PROTEIN"/>
    <property type="match status" value="1"/>
</dbReference>
<dbReference type="InterPro" id="IPR006767">
    <property type="entry name" value="Cwf19-like_C_dom-2"/>
</dbReference>
<dbReference type="InterPro" id="IPR006768">
    <property type="entry name" value="Cwf19-like_C_dom-1"/>
</dbReference>
<dbReference type="EMBL" id="OC914942">
    <property type="protein sequence ID" value="CAD7637685.1"/>
    <property type="molecule type" value="Genomic_DNA"/>
</dbReference>
<feature type="domain" description="Cwf19-like protein C-terminal" evidence="3">
    <location>
        <begin position="343"/>
        <end position="434"/>
    </location>
</feature>
<evidence type="ECO:0008006" key="7">
    <source>
        <dbReference type="Google" id="ProtNLM"/>
    </source>
</evidence>
<feature type="domain" description="Cwf19-like C-terminal" evidence="4">
    <location>
        <begin position="216"/>
        <end position="334"/>
    </location>
</feature>
<reference evidence="5" key="1">
    <citation type="submission" date="2020-11" db="EMBL/GenBank/DDBJ databases">
        <authorList>
            <person name="Tran Van P."/>
        </authorList>
    </citation>
    <scope>NUCLEOTIDE SEQUENCE</scope>
</reference>
<evidence type="ECO:0000256" key="2">
    <source>
        <dbReference type="SAM" id="MobiDB-lite"/>
    </source>
</evidence>
<sequence length="437" mass="50892">MSRHLYSSSSVAGDDSKQWSHLIDKNCSQNTRINRKLNEKRDKELIEEKIRGERELNRYVLTTDHKSAIESQDRLSGDGSSDGTSVKKWSTGGSLSERNAINARLLKAELMGNDGLVCELKAKLKQLDESGSDCERDVTEQSTERLYSVEKRANEESMSLKEMYLRAKQSTTDDETKRYVASTSRVSRYPEEEYEDMRTKNKRRKHESMPYMRHESEGKDNCRQCVHNIERQLIVVNGEKTLICLTPFEPFVSGFCHILSKSHSNMSTISADEECLLEMNERKHEICKYFDKRHNKSVVFMETYMKRSHTNRHLTVECIPIKSKYESEAKIFFKKAIMECESEWALNKQLIEIKDKPITRLIPKGLSYFWVTFGPKNIGFAHVIENEDSFSRHFGKEVIAGLLDIEPNKWLNSKNQSYDQQFQRVVDFKNNWKKAFA</sequence>
<protein>
    <recommendedName>
        <fullName evidence="7">CWF19-like protein 2</fullName>
    </recommendedName>
</protein>
<dbReference type="EMBL" id="CAJPVJ010000117">
    <property type="protein sequence ID" value="CAG2161174.1"/>
    <property type="molecule type" value="Genomic_DNA"/>
</dbReference>
<dbReference type="GO" id="GO:0000398">
    <property type="term" value="P:mRNA splicing, via spliceosome"/>
    <property type="evidence" value="ECO:0007669"/>
    <property type="project" value="TreeGrafter"/>
</dbReference>
<evidence type="ECO:0000313" key="6">
    <source>
        <dbReference type="Proteomes" id="UP000728032"/>
    </source>
</evidence>
<keyword evidence="6" id="KW-1185">Reference proteome</keyword>
<organism evidence="5">
    <name type="scientific">Oppiella nova</name>
    <dbReference type="NCBI Taxonomy" id="334625"/>
    <lineage>
        <taxon>Eukaryota</taxon>
        <taxon>Metazoa</taxon>
        <taxon>Ecdysozoa</taxon>
        <taxon>Arthropoda</taxon>
        <taxon>Chelicerata</taxon>
        <taxon>Arachnida</taxon>
        <taxon>Acari</taxon>
        <taxon>Acariformes</taxon>
        <taxon>Sarcoptiformes</taxon>
        <taxon>Oribatida</taxon>
        <taxon>Brachypylina</taxon>
        <taxon>Oppioidea</taxon>
        <taxon>Oppiidae</taxon>
        <taxon>Oppiella</taxon>
    </lineage>
</organism>
<dbReference type="Pfam" id="PF04677">
    <property type="entry name" value="CwfJ_C_1"/>
    <property type="match status" value="1"/>
</dbReference>
<gene>
    <name evidence="5" type="ORF">ONB1V03_LOCUS964</name>
</gene>
<proteinExistence type="inferred from homology"/>
<comment type="similarity">
    <text evidence="1">Belongs to the CWF19 family.</text>
</comment>
<accession>A0A7R9Q9V6</accession>